<dbReference type="InterPro" id="IPR012223">
    <property type="entry name" value="TEII"/>
</dbReference>
<comment type="caution">
    <text evidence="3">The sequence shown here is derived from an EMBL/GenBank/DDBJ whole genome shotgun (WGS) entry which is preliminary data.</text>
</comment>
<accession>A0ABV0J742</accession>
<dbReference type="InterPro" id="IPR029058">
    <property type="entry name" value="AB_hydrolase_fold"/>
</dbReference>
<evidence type="ECO:0000256" key="1">
    <source>
        <dbReference type="ARBA" id="ARBA00007169"/>
    </source>
</evidence>
<evidence type="ECO:0000313" key="4">
    <source>
        <dbReference type="Proteomes" id="UP001464891"/>
    </source>
</evidence>
<dbReference type="Proteomes" id="UP001464891">
    <property type="component" value="Unassembled WGS sequence"/>
</dbReference>
<proteinExistence type="inferred from homology"/>
<gene>
    <name evidence="3" type="ORF">NC998_10810</name>
</gene>
<evidence type="ECO:0000313" key="3">
    <source>
        <dbReference type="EMBL" id="MEP0817587.1"/>
    </source>
</evidence>
<comment type="similarity">
    <text evidence="1">Belongs to the thioesterase family.</text>
</comment>
<dbReference type="Gene3D" id="3.40.50.1820">
    <property type="entry name" value="alpha/beta hydrolase"/>
    <property type="match status" value="1"/>
</dbReference>
<dbReference type="InterPro" id="IPR001031">
    <property type="entry name" value="Thioesterase"/>
</dbReference>
<name>A0ABV0J742_9CYAN</name>
<evidence type="ECO:0000259" key="2">
    <source>
        <dbReference type="Pfam" id="PF00975"/>
    </source>
</evidence>
<dbReference type="RefSeq" id="WP_370527496.1">
    <property type="nucleotide sequence ID" value="NZ_JAMPKM010000005.1"/>
</dbReference>
<dbReference type="GO" id="GO:0016787">
    <property type="term" value="F:hydrolase activity"/>
    <property type="evidence" value="ECO:0007669"/>
    <property type="project" value="UniProtKB-KW"/>
</dbReference>
<dbReference type="PANTHER" id="PTHR11487:SF0">
    <property type="entry name" value="S-ACYL FATTY ACID SYNTHASE THIOESTERASE, MEDIUM CHAIN"/>
    <property type="match status" value="1"/>
</dbReference>
<reference evidence="3 4" key="1">
    <citation type="submission" date="2022-04" db="EMBL/GenBank/DDBJ databases">
        <title>Positive selection, recombination, and allopatry shape intraspecific diversity of widespread and dominant cyanobacteria.</title>
        <authorList>
            <person name="Wei J."/>
            <person name="Shu W."/>
            <person name="Hu C."/>
        </authorList>
    </citation>
    <scope>NUCLEOTIDE SEQUENCE [LARGE SCALE GENOMIC DNA]</scope>
    <source>
        <strain evidence="3 4">GB2-A4</strain>
    </source>
</reference>
<dbReference type="EMBL" id="JAMPKM010000005">
    <property type="protein sequence ID" value="MEP0817587.1"/>
    <property type="molecule type" value="Genomic_DNA"/>
</dbReference>
<keyword evidence="3" id="KW-0378">Hydrolase</keyword>
<feature type="domain" description="Thioesterase" evidence="2">
    <location>
        <begin position="20"/>
        <end position="239"/>
    </location>
</feature>
<protein>
    <submittedName>
        <fullName evidence="3">Alpha/beta fold hydrolase</fullName>
    </submittedName>
</protein>
<organism evidence="3 4">
    <name type="scientific">Trichocoleus desertorum GB2-A4</name>
    <dbReference type="NCBI Taxonomy" id="2933944"/>
    <lineage>
        <taxon>Bacteria</taxon>
        <taxon>Bacillati</taxon>
        <taxon>Cyanobacteriota</taxon>
        <taxon>Cyanophyceae</taxon>
        <taxon>Leptolyngbyales</taxon>
        <taxon>Trichocoleusaceae</taxon>
        <taxon>Trichocoleus</taxon>
    </lineage>
</organism>
<dbReference type="PANTHER" id="PTHR11487">
    <property type="entry name" value="THIOESTERASE"/>
    <property type="match status" value="1"/>
</dbReference>
<dbReference type="Pfam" id="PF00975">
    <property type="entry name" value="Thioesterase"/>
    <property type="match status" value="1"/>
</dbReference>
<keyword evidence="4" id="KW-1185">Reference proteome</keyword>
<dbReference type="SUPFAM" id="SSF53474">
    <property type="entry name" value="alpha/beta-Hydrolases"/>
    <property type="match status" value="1"/>
</dbReference>
<sequence>MPTATTSVTYPKRNPQARLRLFCFPYAGGNSFIFRPWLNHLPSDVELGAIEIPGHGTRMAEPLLTRMPELVAAIASDLLPHLDKPFAFFGHSMGAWVSFEVARWLQAHEHLCPVHLFVSGSRAPQLPNLRSPLHQLPEVEFVAALRRLQGTPEAVLEHTELMELMLPILQADFTVLETYTYSPQTPLPCSITAFGGLQDIDVSPEMLQAWQTQTSASFSHRMLPGNHFFIHSDQTLLLELLAQELTQVVSYLLEYASLKFPPDLRS</sequence>